<dbReference type="EMBL" id="JADCNL010000005">
    <property type="protein sequence ID" value="KAG0481205.1"/>
    <property type="molecule type" value="Genomic_DNA"/>
</dbReference>
<comment type="caution">
    <text evidence="3">The sequence shown here is derived from an EMBL/GenBank/DDBJ whole genome shotgun (WGS) entry which is preliminary data.</text>
</comment>
<dbReference type="CDD" id="cd19495">
    <property type="entry name" value="Elp6"/>
    <property type="match status" value="1"/>
</dbReference>
<evidence type="ECO:0000256" key="1">
    <source>
        <dbReference type="ARBA" id="ARBA00005043"/>
    </source>
</evidence>
<dbReference type="InterPro" id="IPR018627">
    <property type="entry name" value="ELP6"/>
</dbReference>
<keyword evidence="4" id="KW-1185">Reference proteome</keyword>
<dbReference type="OrthoDB" id="5296287at2759"/>
<dbReference type="Proteomes" id="UP000636800">
    <property type="component" value="Chromosome 5"/>
</dbReference>
<dbReference type="UniPathway" id="UPA00988"/>
<comment type="similarity">
    <text evidence="2">Belongs to the ELP6 family.</text>
</comment>
<gene>
    <name evidence="3" type="ORF">HPP92_012063</name>
</gene>
<comment type="pathway">
    <text evidence="1">tRNA modification; 5-methoxycarbonylmethyl-2-thiouridine-tRNA biosynthesis.</text>
</comment>
<dbReference type="InterPro" id="IPR027417">
    <property type="entry name" value="P-loop_NTPase"/>
</dbReference>
<evidence type="ECO:0008006" key="5">
    <source>
        <dbReference type="Google" id="ProtNLM"/>
    </source>
</evidence>
<dbReference type="GO" id="GO:0033588">
    <property type="term" value="C:elongator holoenzyme complex"/>
    <property type="evidence" value="ECO:0007669"/>
    <property type="project" value="InterPro"/>
</dbReference>
<dbReference type="PANTHER" id="PTHR16184:SF6">
    <property type="entry name" value="ELONGATOR COMPLEX PROTEIN 6"/>
    <property type="match status" value="1"/>
</dbReference>
<name>A0A835QWV9_VANPL</name>
<protein>
    <recommendedName>
        <fullName evidence="5">Elongator complex protein 6</fullName>
    </recommendedName>
</protein>
<proteinExistence type="inferred from homology"/>
<dbReference type="PANTHER" id="PTHR16184">
    <property type="entry name" value="ELONGATOR COMPLEX PROTEIN 6"/>
    <property type="match status" value="1"/>
</dbReference>
<dbReference type="AlphaFoldDB" id="A0A835QWV9"/>
<dbReference type="Pfam" id="PF09807">
    <property type="entry name" value="ELP6"/>
    <property type="match status" value="1"/>
</dbReference>
<organism evidence="3 4">
    <name type="scientific">Vanilla planifolia</name>
    <name type="common">Vanilla</name>
    <dbReference type="NCBI Taxonomy" id="51239"/>
    <lineage>
        <taxon>Eukaryota</taxon>
        <taxon>Viridiplantae</taxon>
        <taxon>Streptophyta</taxon>
        <taxon>Embryophyta</taxon>
        <taxon>Tracheophyta</taxon>
        <taxon>Spermatophyta</taxon>
        <taxon>Magnoliopsida</taxon>
        <taxon>Liliopsida</taxon>
        <taxon>Asparagales</taxon>
        <taxon>Orchidaceae</taxon>
        <taxon>Vanilloideae</taxon>
        <taxon>Vanilleae</taxon>
        <taxon>Vanilla</taxon>
    </lineage>
</organism>
<sequence>MSPCFLMPGSLSHDFSCASILMEGRSCDVSKSCRGRTKGPQRNGFLLQNKVQHMEGYIGPCGNSFMIANDQSGFVVPLSLEEESFLWESSDLQDNWLLEENDSKIHMCEESSSSSPYADDLLFDCNMWSADDFFHDLPELEVQNSMEYMDDIFLDSFLEKDLMSLRQPYQSLYIPDLMHVPWSPENLLASYLEDSELLKKDPSMGEAFCPHSGAQYFVKPSNGFINENTTANEASEPPCLKATVLKELEHVMSQLDKKTRICIRDAFYRLANGLKEQHCLDLDDTGMIIGKPTYFDGNLSDNVKEGSKRQNLPPMSLRPNLLDDALGFGISGGGGGALSRGRVVVIEDCVETSGAFVLHHILKHALSPDVGGAVVFLALAQPFSHYERVLRKLGCNLSVHREHNRLYFIDMLKMELRGEWPGTLKFDTQENAVELGLHELYSKIQRAVEVHSLKDNSKGHISLVIDDLSVLEIVTHGSTDLVLDFLHYCITLTSELDCSLVILNHGDIYQDTEAAIFLSHLIYLADFIIKAEPLATGIAADVHGQLTVVKKGIFNNGNYISAAINFHFQVKDNGVECFLPGSRC</sequence>
<evidence type="ECO:0000313" key="4">
    <source>
        <dbReference type="Proteomes" id="UP000636800"/>
    </source>
</evidence>
<dbReference type="Gene3D" id="3.40.50.300">
    <property type="entry name" value="P-loop containing nucleotide triphosphate hydrolases"/>
    <property type="match status" value="1"/>
</dbReference>
<accession>A0A835QWV9</accession>
<dbReference type="GO" id="GO:0002098">
    <property type="term" value="P:tRNA wobble uridine modification"/>
    <property type="evidence" value="ECO:0007669"/>
    <property type="project" value="InterPro"/>
</dbReference>
<reference evidence="3 4" key="1">
    <citation type="journal article" date="2020" name="Nat. Food">
        <title>A phased Vanilla planifolia genome enables genetic improvement of flavour and production.</title>
        <authorList>
            <person name="Hasing T."/>
            <person name="Tang H."/>
            <person name="Brym M."/>
            <person name="Khazi F."/>
            <person name="Huang T."/>
            <person name="Chambers A.H."/>
        </authorList>
    </citation>
    <scope>NUCLEOTIDE SEQUENCE [LARGE SCALE GENOMIC DNA]</scope>
    <source>
        <tissue evidence="3">Leaf</tissue>
    </source>
</reference>
<evidence type="ECO:0000256" key="2">
    <source>
        <dbReference type="ARBA" id="ARBA00008837"/>
    </source>
</evidence>
<evidence type="ECO:0000313" key="3">
    <source>
        <dbReference type="EMBL" id="KAG0481205.1"/>
    </source>
</evidence>